<dbReference type="Pfam" id="PF12802">
    <property type="entry name" value="MarR_2"/>
    <property type="match status" value="1"/>
</dbReference>
<dbReference type="PANTHER" id="PTHR33164:SF43">
    <property type="entry name" value="HTH-TYPE TRANSCRIPTIONAL REPRESSOR YETL"/>
    <property type="match status" value="1"/>
</dbReference>
<reference evidence="2 3" key="1">
    <citation type="submission" date="2019-01" db="EMBL/GenBank/DDBJ databases">
        <title>Flavobacterium sp. nov.,isolated from freshwater.</title>
        <authorList>
            <person name="Zhang R."/>
            <person name="Du Z.-J."/>
        </authorList>
    </citation>
    <scope>NUCLEOTIDE SEQUENCE [LARGE SCALE GENOMIC DNA]</scope>
    <source>
        <strain evidence="2 3">1E403</strain>
    </source>
</reference>
<dbReference type="SUPFAM" id="SSF46785">
    <property type="entry name" value="Winged helix' DNA-binding domain"/>
    <property type="match status" value="1"/>
</dbReference>
<name>A0A3S3Q2K7_9FLAO</name>
<sequence>MNIIDESGILALSTRLQRLSEQLRKDGALLYKSFDIEFEPKWFPVIYTLYHKDILSVVEIANEIGYTHPSTISLLKELEKQKLIRSKKDKVDERKRLLQLTAKGQEMILKMKPVWDIMTSVLNEIVDNDNHLLKAINEAENKIANQSFLQRAIQLKREAKSDE</sequence>
<dbReference type="Gene3D" id="1.10.10.10">
    <property type="entry name" value="Winged helix-like DNA-binding domain superfamily/Winged helix DNA-binding domain"/>
    <property type="match status" value="1"/>
</dbReference>
<comment type="caution">
    <text evidence="2">The sequence shown here is derived from an EMBL/GenBank/DDBJ whole genome shotgun (WGS) entry which is preliminary data.</text>
</comment>
<protein>
    <submittedName>
        <fullName evidence="2">MarR family transcriptional regulator</fullName>
    </submittedName>
</protein>
<dbReference type="InterPro" id="IPR039422">
    <property type="entry name" value="MarR/SlyA-like"/>
</dbReference>
<dbReference type="OrthoDB" id="759747at2"/>
<dbReference type="EMBL" id="SBII01000023">
    <property type="protein sequence ID" value="RWW91616.1"/>
    <property type="molecule type" value="Genomic_DNA"/>
</dbReference>
<organism evidence="2 3">
    <name type="scientific">Flavobacterium cerinum</name>
    <dbReference type="NCBI Taxonomy" id="2502784"/>
    <lineage>
        <taxon>Bacteria</taxon>
        <taxon>Pseudomonadati</taxon>
        <taxon>Bacteroidota</taxon>
        <taxon>Flavobacteriia</taxon>
        <taxon>Flavobacteriales</taxon>
        <taxon>Flavobacteriaceae</taxon>
        <taxon>Flavobacterium</taxon>
    </lineage>
</organism>
<gene>
    <name evidence="2" type="ORF">EPI11_18795</name>
</gene>
<dbReference type="GO" id="GO:0006950">
    <property type="term" value="P:response to stress"/>
    <property type="evidence" value="ECO:0007669"/>
    <property type="project" value="TreeGrafter"/>
</dbReference>
<evidence type="ECO:0000313" key="3">
    <source>
        <dbReference type="Proteomes" id="UP000287527"/>
    </source>
</evidence>
<evidence type="ECO:0000313" key="2">
    <source>
        <dbReference type="EMBL" id="RWW91616.1"/>
    </source>
</evidence>
<proteinExistence type="predicted"/>
<dbReference type="InterPro" id="IPR000835">
    <property type="entry name" value="HTH_MarR-typ"/>
</dbReference>
<dbReference type="RefSeq" id="WP_128391532.1">
    <property type="nucleotide sequence ID" value="NZ_SBII01000023.1"/>
</dbReference>
<dbReference type="PROSITE" id="PS50995">
    <property type="entry name" value="HTH_MARR_2"/>
    <property type="match status" value="1"/>
</dbReference>
<dbReference type="InterPro" id="IPR036388">
    <property type="entry name" value="WH-like_DNA-bd_sf"/>
</dbReference>
<dbReference type="SMART" id="SM00347">
    <property type="entry name" value="HTH_MARR"/>
    <property type="match status" value="1"/>
</dbReference>
<dbReference type="AlphaFoldDB" id="A0A3S3Q2K7"/>
<feature type="domain" description="HTH marR-type" evidence="1">
    <location>
        <begin position="9"/>
        <end position="154"/>
    </location>
</feature>
<accession>A0A3S3Q2K7</accession>
<dbReference type="InterPro" id="IPR036390">
    <property type="entry name" value="WH_DNA-bd_sf"/>
</dbReference>
<dbReference type="GO" id="GO:0003700">
    <property type="term" value="F:DNA-binding transcription factor activity"/>
    <property type="evidence" value="ECO:0007669"/>
    <property type="project" value="InterPro"/>
</dbReference>
<dbReference type="PANTHER" id="PTHR33164">
    <property type="entry name" value="TRANSCRIPTIONAL REGULATOR, MARR FAMILY"/>
    <property type="match status" value="1"/>
</dbReference>
<keyword evidence="3" id="KW-1185">Reference proteome</keyword>
<dbReference type="Proteomes" id="UP000287527">
    <property type="component" value="Unassembled WGS sequence"/>
</dbReference>
<evidence type="ECO:0000259" key="1">
    <source>
        <dbReference type="PROSITE" id="PS50995"/>
    </source>
</evidence>